<evidence type="ECO:0000256" key="8">
    <source>
        <dbReference type="ARBA" id="ARBA00048988"/>
    </source>
</evidence>
<evidence type="ECO:0000256" key="4">
    <source>
        <dbReference type="ARBA" id="ARBA00022840"/>
    </source>
</evidence>
<dbReference type="InterPro" id="IPR014017">
    <property type="entry name" value="DNA_helicase_UvrD-like_C"/>
</dbReference>
<dbReference type="InterPro" id="IPR014016">
    <property type="entry name" value="UvrD-like_ATP-bd"/>
</dbReference>
<reference evidence="11 12" key="1">
    <citation type="submission" date="2021-08" db="EMBL/GenBank/DDBJ databases">
        <title>Whole genome sequence of novel Actinomyces species strain MAS-1.</title>
        <authorList>
            <person name="Saito M."/>
            <person name="Kuwahara N."/>
            <person name="Takizawa T."/>
            <person name="Gotouda H."/>
            <person name="Ochiai T."/>
        </authorList>
    </citation>
    <scope>NUCLEOTIDE SEQUENCE [LARGE SCALE GENOMIC DNA]</scope>
    <source>
        <strain evidence="11 12">MAS-1</strain>
    </source>
</reference>
<keyword evidence="4 9" id="KW-0067">ATP-binding</keyword>
<dbReference type="PANTHER" id="PTHR11070">
    <property type="entry name" value="UVRD / RECB / PCRA DNA HELICASE FAMILY MEMBER"/>
    <property type="match status" value="1"/>
</dbReference>
<accession>A0ABN6K2K2</accession>
<dbReference type="InterPro" id="IPR000212">
    <property type="entry name" value="DNA_helicase_UvrD/REP"/>
</dbReference>
<keyword evidence="2 9" id="KW-0378">Hydrolase</keyword>
<comment type="catalytic activity">
    <reaction evidence="8">
        <text>ATP + H2O = ADP + phosphate + H(+)</text>
        <dbReference type="Rhea" id="RHEA:13065"/>
        <dbReference type="ChEBI" id="CHEBI:15377"/>
        <dbReference type="ChEBI" id="CHEBI:15378"/>
        <dbReference type="ChEBI" id="CHEBI:30616"/>
        <dbReference type="ChEBI" id="CHEBI:43474"/>
        <dbReference type="ChEBI" id="CHEBI:456216"/>
        <dbReference type="EC" id="5.6.2.4"/>
    </reaction>
</comment>
<evidence type="ECO:0000256" key="9">
    <source>
        <dbReference type="PROSITE-ProRule" id="PRU00560"/>
    </source>
</evidence>
<dbReference type="EMBL" id="AP025017">
    <property type="protein sequence ID" value="BDA63844.1"/>
    <property type="molecule type" value="Genomic_DNA"/>
</dbReference>
<keyword evidence="1 9" id="KW-0547">Nucleotide-binding</keyword>
<keyword evidence="5" id="KW-0413">Isomerase</keyword>
<sequence>MIKLTDAQVLAAAATDRLVNVISSPGSGKTTIATERYGYLRYQAGDLRGVAGLTFNRAAADELRHRVKLKWGDNCIKAPHCVITFDHLHVDLLSHLVREGKITWPNSIDTLDVRDNYNGFRGFRYLEAGGYRRVAQLDHNRIVVSTGQKVTKPRTGIGRVKDHREVLRAGIVSHEDVRSILWSAVRQEDLRQLASNWLSERYRALVIDEVYDGDSLDLCVAHLAAEAGLSVTLVGDPWQALYKWRGAEPEVVKRLLTSTSDPFIEYKQSESFRFLGDQMPKLASNLRAGASVILPHTTSNEIDVALARTWGQLWSVGNNVLPLAFRTVNNATDAALNLLLDVITRARLGTASYGRETAIARLGLEREQFLAVQDEMFNPLIESLSLSGDEAQVLEDLRETFKRLGARKPRRLEEKKERIAHHELARLAARLRQPKVIPGLTVFQAKGREWERVGVALSGTQLAALESGLHELEEENCITYVAITRAKQFCGLLTSATSLETDHFRLEV</sequence>
<dbReference type="EC" id="5.6.2.4" evidence="7"/>
<evidence type="ECO:0000256" key="1">
    <source>
        <dbReference type="ARBA" id="ARBA00022741"/>
    </source>
</evidence>
<organism evidence="11 12">
    <name type="scientific">Actinomyces capricornis</name>
    <dbReference type="NCBI Taxonomy" id="2755559"/>
    <lineage>
        <taxon>Bacteria</taxon>
        <taxon>Bacillati</taxon>
        <taxon>Actinomycetota</taxon>
        <taxon>Actinomycetes</taxon>
        <taxon>Actinomycetales</taxon>
        <taxon>Actinomycetaceae</taxon>
        <taxon>Actinomyces</taxon>
    </lineage>
</organism>
<feature type="domain" description="UvrD-like helicase ATP-binding" evidence="10">
    <location>
        <begin position="2"/>
        <end position="275"/>
    </location>
</feature>
<protein>
    <recommendedName>
        <fullName evidence="7">DNA 3'-5' helicase</fullName>
        <ecNumber evidence="7">5.6.2.4</ecNumber>
    </recommendedName>
</protein>
<feature type="binding site" evidence="9">
    <location>
        <begin position="23"/>
        <end position="30"/>
    </location>
    <ligand>
        <name>ATP</name>
        <dbReference type="ChEBI" id="CHEBI:30616"/>
    </ligand>
</feature>
<evidence type="ECO:0000256" key="5">
    <source>
        <dbReference type="ARBA" id="ARBA00023235"/>
    </source>
</evidence>
<dbReference type="PANTHER" id="PTHR11070:SF2">
    <property type="entry name" value="ATP-DEPENDENT DNA HELICASE SRS2"/>
    <property type="match status" value="1"/>
</dbReference>
<dbReference type="Pfam" id="PF00580">
    <property type="entry name" value="UvrD-helicase"/>
    <property type="match status" value="1"/>
</dbReference>
<evidence type="ECO:0000256" key="7">
    <source>
        <dbReference type="ARBA" id="ARBA00034808"/>
    </source>
</evidence>
<dbReference type="Gene3D" id="3.40.50.300">
    <property type="entry name" value="P-loop containing nucleotide triphosphate hydrolases"/>
    <property type="match status" value="2"/>
</dbReference>
<name>A0ABN6K2K2_9ACTO</name>
<dbReference type="RefSeq" id="WP_223911120.1">
    <property type="nucleotide sequence ID" value="NZ_AP025017.1"/>
</dbReference>
<dbReference type="Pfam" id="PF13361">
    <property type="entry name" value="UvrD_C"/>
    <property type="match status" value="1"/>
</dbReference>
<evidence type="ECO:0000313" key="11">
    <source>
        <dbReference type="EMBL" id="BDA63844.1"/>
    </source>
</evidence>
<gene>
    <name evidence="11" type="ORF">MANAM107_06780</name>
</gene>
<evidence type="ECO:0000313" key="12">
    <source>
        <dbReference type="Proteomes" id="UP000824496"/>
    </source>
</evidence>
<comment type="catalytic activity">
    <reaction evidence="6">
        <text>Couples ATP hydrolysis with the unwinding of duplex DNA by translocating in the 3'-5' direction.</text>
        <dbReference type="EC" id="5.6.2.4"/>
    </reaction>
</comment>
<proteinExistence type="predicted"/>
<evidence type="ECO:0000256" key="6">
    <source>
        <dbReference type="ARBA" id="ARBA00034617"/>
    </source>
</evidence>
<keyword evidence="3 9" id="KW-0347">Helicase</keyword>
<evidence type="ECO:0000256" key="3">
    <source>
        <dbReference type="ARBA" id="ARBA00022806"/>
    </source>
</evidence>
<dbReference type="SUPFAM" id="SSF52540">
    <property type="entry name" value="P-loop containing nucleoside triphosphate hydrolases"/>
    <property type="match status" value="1"/>
</dbReference>
<dbReference type="InterPro" id="IPR027417">
    <property type="entry name" value="P-loop_NTPase"/>
</dbReference>
<evidence type="ECO:0000256" key="2">
    <source>
        <dbReference type="ARBA" id="ARBA00022801"/>
    </source>
</evidence>
<evidence type="ECO:0000259" key="10">
    <source>
        <dbReference type="PROSITE" id="PS51198"/>
    </source>
</evidence>
<dbReference type="PROSITE" id="PS51198">
    <property type="entry name" value="UVRD_HELICASE_ATP_BIND"/>
    <property type="match status" value="1"/>
</dbReference>
<dbReference type="Proteomes" id="UP000824496">
    <property type="component" value="Chromosome"/>
</dbReference>
<keyword evidence="12" id="KW-1185">Reference proteome</keyword>